<evidence type="ECO:0000256" key="11">
    <source>
        <dbReference type="ARBA" id="ARBA00023242"/>
    </source>
</evidence>
<comment type="subcellular location">
    <subcellularLocation>
        <location evidence="1">Nucleus</location>
    </subcellularLocation>
</comment>
<evidence type="ECO:0000256" key="7">
    <source>
        <dbReference type="ARBA" id="ARBA00022853"/>
    </source>
</evidence>
<feature type="domain" description="ZZ-type" evidence="15">
    <location>
        <begin position="135"/>
        <end position="193"/>
    </location>
</feature>
<dbReference type="EC" id="2.3.1.48" evidence="2"/>
<dbReference type="Proteomes" id="UP001177140">
    <property type="component" value="Unassembled WGS sequence"/>
</dbReference>
<sequence length="310" mass="35479">MASSTIYGTSKLLPSSTSNSEVAHLVPNWQNVTCPVCLDFQHNGVLLQCTSYGNGCPSFMCDKCYDAVHLEQKLDDRGKHLINSRDRHAFHPVEEKDVTQYTEDKDEILGSEFFDRTAFLSCWQGNHLHNPTAPAFVTTCNMCQQDIEAGQGWKCEICPDYDVFNPCFQKDGGVDHPHRLMNHPSTAEQNAQNTEARQNQLLQILNALVHASQCRHLHREYPYCHKVKELFHHGKQCKKRASGGCFLCKTMWYLIHLHARACKELECHVPRCRDLKEHLRRLQQQSDSRRRAAVMEMMRQRAAEVGGNNG</sequence>
<keyword evidence="8" id="KW-0805">Transcription regulation</keyword>
<dbReference type="SMART" id="SM00291">
    <property type="entry name" value="ZnF_ZZ"/>
    <property type="match status" value="1"/>
</dbReference>
<evidence type="ECO:0000256" key="1">
    <source>
        <dbReference type="ARBA" id="ARBA00004123"/>
    </source>
</evidence>
<dbReference type="Pfam" id="PF00569">
    <property type="entry name" value="ZZ"/>
    <property type="match status" value="1"/>
</dbReference>
<dbReference type="PROSITE" id="PS50135">
    <property type="entry name" value="ZF_ZZ_2"/>
    <property type="match status" value="1"/>
</dbReference>
<keyword evidence="7" id="KW-0156">Chromatin regulator</keyword>
<dbReference type="Pfam" id="PF02135">
    <property type="entry name" value="zf-TAZ"/>
    <property type="match status" value="1"/>
</dbReference>
<keyword evidence="11" id="KW-0539">Nucleus</keyword>
<keyword evidence="4" id="KW-0479">Metal-binding</keyword>
<protein>
    <recommendedName>
        <fullName evidence="2">histone acetyltransferase</fullName>
        <ecNumber evidence="2">2.3.1.48</ecNumber>
    </recommendedName>
</protein>
<gene>
    <name evidence="16" type="ORF">MKW94_016430</name>
</gene>
<reference evidence="16" key="1">
    <citation type="submission" date="2022-03" db="EMBL/GenBank/DDBJ databases">
        <title>A functionally conserved STORR gene fusion in Papaver species that diverged 16.8 million years ago.</title>
        <authorList>
            <person name="Catania T."/>
        </authorList>
    </citation>
    <scope>NUCLEOTIDE SEQUENCE</scope>
    <source>
        <strain evidence="16">S-191538</strain>
    </source>
</reference>
<dbReference type="GO" id="GO:0008270">
    <property type="term" value="F:zinc ion binding"/>
    <property type="evidence" value="ECO:0007669"/>
    <property type="project" value="UniProtKB-KW"/>
</dbReference>
<dbReference type="InterPro" id="IPR000197">
    <property type="entry name" value="Znf_TAZ"/>
</dbReference>
<feature type="domain" description="TAZ-type" evidence="14">
    <location>
        <begin position="194"/>
        <end position="275"/>
    </location>
</feature>
<proteinExistence type="predicted"/>
<evidence type="ECO:0000256" key="3">
    <source>
        <dbReference type="ARBA" id="ARBA00022679"/>
    </source>
</evidence>
<keyword evidence="6" id="KW-0862">Zinc</keyword>
<dbReference type="InterPro" id="IPR000433">
    <property type="entry name" value="Znf_ZZ"/>
</dbReference>
<dbReference type="SMART" id="SM00551">
    <property type="entry name" value="ZnF_TAZ"/>
    <property type="match status" value="1"/>
</dbReference>
<dbReference type="Gene3D" id="1.20.1020.10">
    <property type="entry name" value="TAZ domain"/>
    <property type="match status" value="1"/>
</dbReference>
<dbReference type="Gene3D" id="3.30.60.90">
    <property type="match status" value="1"/>
</dbReference>
<dbReference type="GO" id="GO:0000123">
    <property type="term" value="C:histone acetyltransferase complex"/>
    <property type="evidence" value="ECO:0007669"/>
    <property type="project" value="TreeGrafter"/>
</dbReference>
<dbReference type="AlphaFoldDB" id="A0AA41SI00"/>
<keyword evidence="17" id="KW-1185">Reference proteome</keyword>
<evidence type="ECO:0000256" key="12">
    <source>
        <dbReference type="ARBA" id="ARBA00048017"/>
    </source>
</evidence>
<dbReference type="GO" id="GO:0003713">
    <property type="term" value="F:transcription coactivator activity"/>
    <property type="evidence" value="ECO:0007669"/>
    <property type="project" value="TreeGrafter"/>
</dbReference>
<evidence type="ECO:0000256" key="2">
    <source>
        <dbReference type="ARBA" id="ARBA00013184"/>
    </source>
</evidence>
<evidence type="ECO:0000313" key="16">
    <source>
        <dbReference type="EMBL" id="MCL7035355.1"/>
    </source>
</evidence>
<comment type="catalytic activity">
    <reaction evidence="12">
        <text>L-lysyl-[protein] + acetyl-CoA = N(6)-acetyl-L-lysyl-[protein] + CoA + H(+)</text>
        <dbReference type="Rhea" id="RHEA:45948"/>
        <dbReference type="Rhea" id="RHEA-COMP:9752"/>
        <dbReference type="Rhea" id="RHEA-COMP:10731"/>
        <dbReference type="ChEBI" id="CHEBI:15378"/>
        <dbReference type="ChEBI" id="CHEBI:29969"/>
        <dbReference type="ChEBI" id="CHEBI:57287"/>
        <dbReference type="ChEBI" id="CHEBI:57288"/>
        <dbReference type="ChEBI" id="CHEBI:61930"/>
        <dbReference type="EC" id="2.3.1.48"/>
    </reaction>
</comment>
<evidence type="ECO:0000256" key="5">
    <source>
        <dbReference type="ARBA" id="ARBA00022771"/>
    </source>
</evidence>
<evidence type="ECO:0000259" key="14">
    <source>
        <dbReference type="PROSITE" id="PS50134"/>
    </source>
</evidence>
<evidence type="ECO:0000256" key="6">
    <source>
        <dbReference type="ARBA" id="ARBA00022833"/>
    </source>
</evidence>
<evidence type="ECO:0000256" key="4">
    <source>
        <dbReference type="ARBA" id="ARBA00022723"/>
    </source>
</evidence>
<dbReference type="GO" id="GO:0045944">
    <property type="term" value="P:positive regulation of transcription by RNA polymerase II"/>
    <property type="evidence" value="ECO:0007669"/>
    <property type="project" value="TreeGrafter"/>
</dbReference>
<dbReference type="GO" id="GO:0005667">
    <property type="term" value="C:transcription regulator complex"/>
    <property type="evidence" value="ECO:0007669"/>
    <property type="project" value="TreeGrafter"/>
</dbReference>
<evidence type="ECO:0000256" key="8">
    <source>
        <dbReference type="ARBA" id="ARBA00023015"/>
    </source>
</evidence>
<keyword evidence="10" id="KW-0804">Transcription</keyword>
<keyword evidence="3" id="KW-0808">Transferase</keyword>
<dbReference type="SUPFAM" id="SSF57850">
    <property type="entry name" value="RING/U-box"/>
    <property type="match status" value="1"/>
</dbReference>
<evidence type="ECO:0000259" key="15">
    <source>
        <dbReference type="PROSITE" id="PS50135"/>
    </source>
</evidence>
<organism evidence="16 17">
    <name type="scientific">Papaver nudicaule</name>
    <name type="common">Iceland poppy</name>
    <dbReference type="NCBI Taxonomy" id="74823"/>
    <lineage>
        <taxon>Eukaryota</taxon>
        <taxon>Viridiplantae</taxon>
        <taxon>Streptophyta</taxon>
        <taxon>Embryophyta</taxon>
        <taxon>Tracheophyta</taxon>
        <taxon>Spermatophyta</taxon>
        <taxon>Magnoliopsida</taxon>
        <taxon>Ranunculales</taxon>
        <taxon>Papaveraceae</taxon>
        <taxon>Papaveroideae</taxon>
        <taxon>Papaver</taxon>
    </lineage>
</organism>
<accession>A0AA41SI00</accession>
<dbReference type="InterPro" id="IPR035898">
    <property type="entry name" value="TAZ_dom_sf"/>
</dbReference>
<name>A0AA41SI00_PAPNU</name>
<evidence type="ECO:0000256" key="10">
    <source>
        <dbReference type="ARBA" id="ARBA00023163"/>
    </source>
</evidence>
<dbReference type="FunFam" id="1.20.1020.10:FF:000003">
    <property type="entry name" value="Histone acetyltransferase HAC1-like protein"/>
    <property type="match status" value="1"/>
</dbReference>
<evidence type="ECO:0000256" key="13">
    <source>
        <dbReference type="PROSITE-ProRule" id="PRU00228"/>
    </source>
</evidence>
<dbReference type="SUPFAM" id="SSF57933">
    <property type="entry name" value="TAZ domain"/>
    <property type="match status" value="1"/>
</dbReference>
<evidence type="ECO:0000256" key="9">
    <source>
        <dbReference type="ARBA" id="ARBA00023159"/>
    </source>
</evidence>
<dbReference type="PROSITE" id="PS50134">
    <property type="entry name" value="ZF_TAZ"/>
    <property type="match status" value="1"/>
</dbReference>
<dbReference type="InterPro" id="IPR043145">
    <property type="entry name" value="Znf_ZZ_sf"/>
</dbReference>
<dbReference type="PANTHER" id="PTHR13808:SF1">
    <property type="entry name" value="HISTONE ACETYLTRANSFERASE"/>
    <property type="match status" value="1"/>
</dbReference>
<dbReference type="PANTHER" id="PTHR13808">
    <property type="entry name" value="CBP/P300-RELATED"/>
    <property type="match status" value="1"/>
</dbReference>
<comment type="caution">
    <text evidence="16">The sequence shown here is derived from an EMBL/GenBank/DDBJ whole genome shotgun (WGS) entry which is preliminary data.</text>
</comment>
<dbReference type="InterPro" id="IPR013178">
    <property type="entry name" value="Histone_AcTrfase_Rtt109/CBP"/>
</dbReference>
<evidence type="ECO:0000313" key="17">
    <source>
        <dbReference type="Proteomes" id="UP001177140"/>
    </source>
</evidence>
<dbReference type="EMBL" id="JAJJMA010155815">
    <property type="protein sequence ID" value="MCL7035355.1"/>
    <property type="molecule type" value="Genomic_DNA"/>
</dbReference>
<dbReference type="GO" id="GO:0031490">
    <property type="term" value="F:chromatin DNA binding"/>
    <property type="evidence" value="ECO:0007669"/>
    <property type="project" value="TreeGrafter"/>
</dbReference>
<dbReference type="GO" id="GO:0004402">
    <property type="term" value="F:histone acetyltransferase activity"/>
    <property type="evidence" value="ECO:0007669"/>
    <property type="project" value="InterPro"/>
</dbReference>
<dbReference type="GO" id="GO:0005634">
    <property type="term" value="C:nucleus"/>
    <property type="evidence" value="ECO:0007669"/>
    <property type="project" value="UniProtKB-SubCell"/>
</dbReference>
<keyword evidence="5 13" id="KW-0863">Zinc-finger</keyword>
<keyword evidence="9" id="KW-0010">Activator</keyword>